<evidence type="ECO:0000313" key="3">
    <source>
        <dbReference type="Proteomes" id="UP000509510"/>
    </source>
</evidence>
<evidence type="ECO:0000256" key="1">
    <source>
        <dbReference type="SAM" id="SignalP"/>
    </source>
</evidence>
<keyword evidence="1" id="KW-0732">Signal</keyword>
<name>A0A7H8QSL6_TALRU</name>
<dbReference type="GO" id="GO:0016810">
    <property type="term" value="F:hydrolase activity, acting on carbon-nitrogen (but not peptide) bonds"/>
    <property type="evidence" value="ECO:0007669"/>
    <property type="project" value="InterPro"/>
</dbReference>
<feature type="chain" id="PRO_5028869841" description="Amidohydrolase-related domain-containing protein" evidence="1">
    <location>
        <begin position="23"/>
        <end position="184"/>
    </location>
</feature>
<dbReference type="AlphaFoldDB" id="A0A7H8QSL6"/>
<sequence length="184" mass="19524">MHFKNLFSHFLGTVLLSTSVKSYLSAKSLPKMDFESITAKNNEARSFNSPASAKIAIDNVRVFNGHDIGPATTVVIDGAIIGDNTTGAKQINAKWATLIPGLIDSHCHPSNITHLQDLSRFGVTTCFTMACFETQMCKSLKGHTGLADILTTTAPASASGSAHGIITAMIDPSLLIHNDSQVPA</sequence>
<dbReference type="Proteomes" id="UP000509510">
    <property type="component" value="Chromosome II"/>
</dbReference>
<dbReference type="InterPro" id="IPR011059">
    <property type="entry name" value="Metal-dep_hydrolase_composite"/>
</dbReference>
<feature type="signal peptide" evidence="1">
    <location>
        <begin position="1"/>
        <end position="22"/>
    </location>
</feature>
<reference evidence="3" key="1">
    <citation type="submission" date="2020-06" db="EMBL/GenBank/DDBJ databases">
        <title>A chromosome-scale genome assembly of Talaromyces rugulosus W13939.</title>
        <authorList>
            <person name="Wang B."/>
            <person name="Guo L."/>
            <person name="Ye K."/>
            <person name="Wang L."/>
        </authorList>
    </citation>
    <scope>NUCLEOTIDE SEQUENCE [LARGE SCALE GENOMIC DNA]</scope>
    <source>
        <strain evidence="3">W13939</strain>
    </source>
</reference>
<protein>
    <recommendedName>
        <fullName evidence="4">Amidohydrolase-related domain-containing protein</fullName>
    </recommendedName>
</protein>
<dbReference type="Gene3D" id="3.20.20.140">
    <property type="entry name" value="Metal-dependent hydrolases"/>
    <property type="match status" value="1"/>
</dbReference>
<evidence type="ECO:0000313" key="2">
    <source>
        <dbReference type="EMBL" id="QKX56974.1"/>
    </source>
</evidence>
<accession>A0A7H8QSL6</accession>
<gene>
    <name evidence="2" type="ORF">TRUGW13939_04082</name>
</gene>
<keyword evidence="3" id="KW-1185">Reference proteome</keyword>
<organism evidence="2 3">
    <name type="scientific">Talaromyces rugulosus</name>
    <name type="common">Penicillium rugulosum</name>
    <dbReference type="NCBI Taxonomy" id="121627"/>
    <lineage>
        <taxon>Eukaryota</taxon>
        <taxon>Fungi</taxon>
        <taxon>Dikarya</taxon>
        <taxon>Ascomycota</taxon>
        <taxon>Pezizomycotina</taxon>
        <taxon>Eurotiomycetes</taxon>
        <taxon>Eurotiomycetidae</taxon>
        <taxon>Eurotiales</taxon>
        <taxon>Trichocomaceae</taxon>
        <taxon>Talaromyces</taxon>
        <taxon>Talaromyces sect. Islandici</taxon>
    </lineage>
</organism>
<evidence type="ECO:0008006" key="4">
    <source>
        <dbReference type="Google" id="ProtNLM"/>
    </source>
</evidence>
<dbReference type="GeneID" id="55991584"/>
<dbReference type="RefSeq" id="XP_035343152.1">
    <property type="nucleotide sequence ID" value="XM_035487259.1"/>
</dbReference>
<dbReference type="KEGG" id="trg:TRUGW13939_04082"/>
<dbReference type="EMBL" id="CP055899">
    <property type="protein sequence ID" value="QKX56974.1"/>
    <property type="molecule type" value="Genomic_DNA"/>
</dbReference>
<dbReference type="SUPFAM" id="SSF51338">
    <property type="entry name" value="Composite domain of metallo-dependent hydrolases"/>
    <property type="match status" value="1"/>
</dbReference>
<proteinExistence type="predicted"/>